<protein>
    <recommendedName>
        <fullName evidence="2">Lysozyme inhibitor LprI-like N-terminal domain-containing protein</fullName>
    </recommendedName>
</protein>
<dbReference type="GO" id="GO:0005576">
    <property type="term" value="C:extracellular region"/>
    <property type="evidence" value="ECO:0007669"/>
    <property type="project" value="TreeGrafter"/>
</dbReference>
<dbReference type="InterPro" id="IPR009739">
    <property type="entry name" value="LprI-like_N"/>
</dbReference>
<dbReference type="PANTHER" id="PTHR37549:SF1">
    <property type="entry name" value="LIPOPROTEIN LPRI"/>
    <property type="match status" value="1"/>
</dbReference>
<evidence type="ECO:0000313" key="4">
    <source>
        <dbReference type="Proteomes" id="UP000575083"/>
    </source>
</evidence>
<accession>A0A7X0PJ28</accession>
<feature type="signal peptide" evidence="1">
    <location>
        <begin position="1"/>
        <end position="28"/>
    </location>
</feature>
<comment type="caution">
    <text evidence="3">The sequence shown here is derived from an EMBL/GenBank/DDBJ whole genome shotgun (WGS) entry which is preliminary data.</text>
</comment>
<name>A0A7X0PJ28_9BURK</name>
<dbReference type="Gene3D" id="1.20.1270.180">
    <property type="match status" value="1"/>
</dbReference>
<feature type="chain" id="PRO_5030871152" description="Lysozyme inhibitor LprI-like N-terminal domain-containing protein" evidence="1">
    <location>
        <begin position="29"/>
        <end position="223"/>
    </location>
</feature>
<dbReference type="InterPro" id="IPR052755">
    <property type="entry name" value="Lysozyme_Inhibitor_LprI"/>
</dbReference>
<dbReference type="Pfam" id="PF07007">
    <property type="entry name" value="LprI"/>
    <property type="match status" value="1"/>
</dbReference>
<organism evidence="3 4">
    <name type="scientific">Acidovorax soli</name>
    <dbReference type="NCBI Taxonomy" id="592050"/>
    <lineage>
        <taxon>Bacteria</taxon>
        <taxon>Pseudomonadati</taxon>
        <taxon>Pseudomonadota</taxon>
        <taxon>Betaproteobacteria</taxon>
        <taxon>Burkholderiales</taxon>
        <taxon>Comamonadaceae</taxon>
        <taxon>Acidovorax</taxon>
    </lineage>
</organism>
<dbReference type="EMBL" id="JACHLK010000013">
    <property type="protein sequence ID" value="MBB6562489.1"/>
    <property type="molecule type" value="Genomic_DNA"/>
</dbReference>
<proteinExistence type="predicted"/>
<gene>
    <name evidence="3" type="ORF">HNP48_005202</name>
</gene>
<keyword evidence="4" id="KW-1185">Reference proteome</keyword>
<keyword evidence="1" id="KW-0732">Signal</keyword>
<evidence type="ECO:0000313" key="3">
    <source>
        <dbReference type="EMBL" id="MBB6562489.1"/>
    </source>
</evidence>
<reference evidence="3 4" key="1">
    <citation type="submission" date="2020-08" db="EMBL/GenBank/DDBJ databases">
        <title>Functional genomics of gut bacteria from endangered species of beetles.</title>
        <authorList>
            <person name="Carlos-Shanley C."/>
        </authorList>
    </citation>
    <scope>NUCLEOTIDE SEQUENCE [LARGE SCALE GENOMIC DNA]</scope>
    <source>
        <strain evidence="3 4">S00198</strain>
    </source>
</reference>
<feature type="domain" description="Lysozyme inhibitor LprI-like N-terminal" evidence="2">
    <location>
        <begin position="33"/>
        <end position="95"/>
    </location>
</feature>
<dbReference type="AlphaFoldDB" id="A0A7X0PJ28"/>
<dbReference type="Proteomes" id="UP000575083">
    <property type="component" value="Unassembled WGS sequence"/>
</dbReference>
<dbReference type="RefSeq" id="WP_184862558.1">
    <property type="nucleotide sequence ID" value="NZ_JACHLK010000013.1"/>
</dbReference>
<dbReference type="PANTHER" id="PTHR37549">
    <property type="entry name" value="LIPOPROTEIN LPRI"/>
    <property type="match status" value="1"/>
</dbReference>
<sequence>MPLPRTMRPWFAAATLVVLAPLFSAANAASFDCAKARSPMEKLICADAPLSALDEQLNTAFKEAIERSKARPQLVQWQREWLKSYEVTQCKEARCLAKEFTGRIALLQSVAPASGPSAQWNGMYTRYHQGKPDKDSATLAIVGLQDGRAYLAGDAVWLGPNAANGQVNVGEIRGVAALRNGLLAYDSDGCTATLALQRGGLAVKEDNGCGGMHVTFMGDYRRK</sequence>
<evidence type="ECO:0000259" key="2">
    <source>
        <dbReference type="Pfam" id="PF07007"/>
    </source>
</evidence>
<evidence type="ECO:0000256" key="1">
    <source>
        <dbReference type="SAM" id="SignalP"/>
    </source>
</evidence>